<feature type="compositionally biased region" description="Basic and acidic residues" evidence="1">
    <location>
        <begin position="238"/>
        <end position="292"/>
    </location>
</feature>
<protein>
    <submittedName>
        <fullName evidence="3">Thermonuclease family protein</fullName>
    </submittedName>
</protein>
<gene>
    <name evidence="3" type="ORF">JDP02_00090</name>
</gene>
<sequence length="360" mass="39312">MGWVKPLVGIFAVGAVASVALGGGDEDTVVVNRVIDGDTIDVDIDGENTRVRLLNIDTPEIGHNGEPSECLAEEAKQYLEGRLPKGTEVRLEYDSERTDKYGRTLAGVFIDDDFINADVAAEGLATAVVFGGNDKFYDEVRNAERGPKDAGEGIFGVSDECKVSSDKNMAEAVSGAEAAAAAFAASGEADIAGYEDVLDKSAAAKAGLAVLTRHKDDRSTFQKAAYPDAPKEIAAKKERELEGKEKQAREELEKLEEKKQEEEKREKERQEEERRRAEERQEENRQQEHDAPEVEVAEQPTHEEAAEYQAPEQQPAPQPAPVVDNYTGCRAYGGNYALTSVDKKGRSYAKIDCTTKQQIG</sequence>
<dbReference type="Pfam" id="PF00565">
    <property type="entry name" value="SNase"/>
    <property type="match status" value="1"/>
</dbReference>
<reference evidence="3 4" key="1">
    <citation type="submission" date="2020-12" db="EMBL/GenBank/DDBJ databases">
        <title>Draft genome sequence of the commensal strain Corynebacterium tuberculostearicum MFP09/CIP 102622 isolated from human skin.</title>
        <authorList>
            <person name="Boukerb A.M."/>
            <person name="Janvier X."/>
            <person name="Feuilloley M.G.J."/>
            <person name="Groboillot A."/>
        </authorList>
    </citation>
    <scope>NUCLEOTIDE SEQUENCE [LARGE SCALE GENOMIC DNA]</scope>
    <source>
        <strain evidence="3 4">CIP 102622</strain>
    </source>
</reference>
<feature type="domain" description="TNase-like" evidence="2">
    <location>
        <begin position="25"/>
        <end position="157"/>
    </location>
</feature>
<dbReference type="PROSITE" id="PS01123">
    <property type="entry name" value="TNASE_1"/>
    <property type="match status" value="1"/>
</dbReference>
<dbReference type="SUPFAM" id="SSF50199">
    <property type="entry name" value="Staphylococcal nuclease"/>
    <property type="match status" value="1"/>
</dbReference>
<evidence type="ECO:0000313" key="4">
    <source>
        <dbReference type="Proteomes" id="UP000603369"/>
    </source>
</evidence>
<dbReference type="InterPro" id="IPR016071">
    <property type="entry name" value="Staphylococal_nuclease_OB-fold"/>
</dbReference>
<dbReference type="GO" id="GO:0003676">
    <property type="term" value="F:nucleic acid binding"/>
    <property type="evidence" value="ECO:0007669"/>
    <property type="project" value="InterPro"/>
</dbReference>
<comment type="caution">
    <text evidence="3">The sequence shown here is derived from an EMBL/GenBank/DDBJ whole genome shotgun (WGS) entry which is preliminary data.</text>
</comment>
<accession>A0A8I1LA56</accession>
<dbReference type="RefSeq" id="WP_200435117.1">
    <property type="nucleotide sequence ID" value="NZ_CP175770.1"/>
</dbReference>
<feature type="region of interest" description="Disordered" evidence="1">
    <location>
        <begin position="238"/>
        <end position="322"/>
    </location>
</feature>
<dbReference type="InterPro" id="IPR002071">
    <property type="entry name" value="Thermonucl_AS"/>
</dbReference>
<dbReference type="AlphaFoldDB" id="A0A8I1LA56"/>
<dbReference type="PROSITE" id="PS01284">
    <property type="entry name" value="TNASE_2"/>
    <property type="match status" value="1"/>
</dbReference>
<dbReference type="Proteomes" id="UP000603369">
    <property type="component" value="Unassembled WGS sequence"/>
</dbReference>
<evidence type="ECO:0000256" key="1">
    <source>
        <dbReference type="SAM" id="MobiDB-lite"/>
    </source>
</evidence>
<organism evidence="3 4">
    <name type="scientific">Corynebacterium tuberculostearicum</name>
    <dbReference type="NCBI Taxonomy" id="38304"/>
    <lineage>
        <taxon>Bacteria</taxon>
        <taxon>Bacillati</taxon>
        <taxon>Actinomycetota</taxon>
        <taxon>Actinomycetes</taxon>
        <taxon>Mycobacteriales</taxon>
        <taxon>Corynebacteriaceae</taxon>
        <taxon>Corynebacterium</taxon>
    </lineage>
</organism>
<keyword evidence="4" id="KW-1185">Reference proteome</keyword>
<dbReference type="PROSITE" id="PS50830">
    <property type="entry name" value="TNASE_3"/>
    <property type="match status" value="1"/>
</dbReference>
<dbReference type="SMART" id="SM00318">
    <property type="entry name" value="SNc"/>
    <property type="match status" value="1"/>
</dbReference>
<dbReference type="GO" id="GO:0004518">
    <property type="term" value="F:nuclease activity"/>
    <property type="evidence" value="ECO:0007669"/>
    <property type="project" value="InterPro"/>
</dbReference>
<dbReference type="EMBL" id="JAEHFL010000001">
    <property type="protein sequence ID" value="MBK3426920.1"/>
    <property type="molecule type" value="Genomic_DNA"/>
</dbReference>
<evidence type="ECO:0000259" key="2">
    <source>
        <dbReference type="PROSITE" id="PS50830"/>
    </source>
</evidence>
<dbReference type="Gene3D" id="2.40.50.90">
    <property type="match status" value="1"/>
</dbReference>
<proteinExistence type="predicted"/>
<dbReference type="InterPro" id="IPR035437">
    <property type="entry name" value="SNase_OB-fold_sf"/>
</dbReference>
<evidence type="ECO:0000313" key="3">
    <source>
        <dbReference type="EMBL" id="MBK3426920.1"/>
    </source>
</evidence>
<name>A0A8I1LA56_9CORY</name>